<dbReference type="PRINTS" id="PR00385">
    <property type="entry name" value="P450"/>
</dbReference>
<evidence type="ECO:0000256" key="4">
    <source>
        <dbReference type="ARBA" id="ARBA00022617"/>
    </source>
</evidence>
<comment type="similarity">
    <text evidence="3 10">Belongs to the cytochrome P450 family.</text>
</comment>
<evidence type="ECO:0000256" key="10">
    <source>
        <dbReference type="RuleBase" id="RU000461"/>
    </source>
</evidence>
<dbReference type="Pfam" id="PF00067">
    <property type="entry name" value="p450"/>
    <property type="match status" value="1"/>
</dbReference>
<dbReference type="AlphaFoldDB" id="A0A286UC60"/>
<evidence type="ECO:0000256" key="2">
    <source>
        <dbReference type="ARBA" id="ARBA00005179"/>
    </source>
</evidence>
<keyword evidence="5 9" id="KW-0479">Metal-binding</keyword>
<accession>A0A286UC60</accession>
<dbReference type="PANTHER" id="PTHR24305">
    <property type="entry name" value="CYTOCHROME P450"/>
    <property type="match status" value="1"/>
</dbReference>
<comment type="cofactor">
    <cofactor evidence="1 9">
        <name>heme</name>
        <dbReference type="ChEBI" id="CHEBI:30413"/>
    </cofactor>
</comment>
<dbReference type="InterPro" id="IPR036396">
    <property type="entry name" value="Cyt_P450_sf"/>
</dbReference>
<comment type="pathway">
    <text evidence="2">Secondary metabolite biosynthesis.</text>
</comment>
<dbReference type="STRING" id="2282107.A0A286UC60"/>
<evidence type="ECO:0000256" key="1">
    <source>
        <dbReference type="ARBA" id="ARBA00001971"/>
    </source>
</evidence>
<feature type="binding site" description="axial binding residue" evidence="9">
    <location>
        <position position="479"/>
    </location>
    <ligand>
        <name>heme</name>
        <dbReference type="ChEBI" id="CHEBI:30413"/>
    </ligand>
    <ligandPart>
        <name>Fe</name>
        <dbReference type="ChEBI" id="CHEBI:18248"/>
    </ligandPart>
</feature>
<sequence length="539" mass="60177">MTPSLSEISLYGVGIFFVWRLLNVVFRKSSIPDFKSPAASSFLFGHLKEGHGEDGWEFYRGIRDSGCVTKLKGLLGAEQLYIADPLALHHILVKDQEIYEETKMFYALNRLLFGRGLFAIWGDDHKRQRKILNPVFSMKHMRDVLPVLYPIAHQLRDGLLAETRGNPEYIDVMAWMGRAALEYIGQGGLGHSFSTLDKDKTGDVYANAIKQVLPLITRVFMFTSLLPYIEMLNRGTRRFLVSISPFRLPKDIRDLTDTLEGVSTEILEKKRSALEKGGDAFEGLAGKGKDIMSVLLKANSSSDMTEEDLIGHMNTFIFAATDTTTSALSRILSLLAEHLDIQSKLREEVTAARKEHGDLDYDTLQALPYLDAVCRETLRAYPPVAGILRRATQDTILPLLYPVTLADGKTVINEIPVAGGTEISVSLLGANRCKKIWGEDAEEWKPSRWFEPLPESAVKAHLSGVYSQMMTFSAGGRACIGFKFSEMEMKMVLSILIESLIFEPGLEVSWNIGSVIVPRVKGTGEVFPRLPMKVRPVIV</sequence>
<evidence type="ECO:0000313" key="12">
    <source>
        <dbReference type="Proteomes" id="UP000217199"/>
    </source>
</evidence>
<dbReference type="InterPro" id="IPR001128">
    <property type="entry name" value="Cyt_P450"/>
</dbReference>
<keyword evidence="4 9" id="KW-0349">Heme</keyword>
<protein>
    <submittedName>
        <fullName evidence="11">Cytochrome P450</fullName>
    </submittedName>
</protein>
<dbReference type="GO" id="GO:0004497">
    <property type="term" value="F:monooxygenase activity"/>
    <property type="evidence" value="ECO:0007669"/>
    <property type="project" value="UniProtKB-KW"/>
</dbReference>
<evidence type="ECO:0000256" key="7">
    <source>
        <dbReference type="ARBA" id="ARBA00023004"/>
    </source>
</evidence>
<comment type="caution">
    <text evidence="11">The sequence shown here is derived from an EMBL/GenBank/DDBJ whole genome shotgun (WGS) entry which is preliminary data.</text>
</comment>
<keyword evidence="6 10" id="KW-0560">Oxidoreductase</keyword>
<gene>
    <name evidence="11" type="ORF">PNOK_0721000</name>
</gene>
<dbReference type="InterPro" id="IPR017972">
    <property type="entry name" value="Cyt_P450_CS"/>
</dbReference>
<evidence type="ECO:0000256" key="8">
    <source>
        <dbReference type="ARBA" id="ARBA00023033"/>
    </source>
</evidence>
<dbReference type="InterPro" id="IPR050121">
    <property type="entry name" value="Cytochrome_P450_monoxygenase"/>
</dbReference>
<dbReference type="PANTHER" id="PTHR24305:SF166">
    <property type="entry name" value="CYTOCHROME P450 12A4, MITOCHONDRIAL-RELATED"/>
    <property type="match status" value="1"/>
</dbReference>
<dbReference type="GO" id="GO:0016705">
    <property type="term" value="F:oxidoreductase activity, acting on paired donors, with incorporation or reduction of molecular oxygen"/>
    <property type="evidence" value="ECO:0007669"/>
    <property type="project" value="InterPro"/>
</dbReference>
<organism evidence="11 12">
    <name type="scientific">Pyrrhoderma noxium</name>
    <dbReference type="NCBI Taxonomy" id="2282107"/>
    <lineage>
        <taxon>Eukaryota</taxon>
        <taxon>Fungi</taxon>
        <taxon>Dikarya</taxon>
        <taxon>Basidiomycota</taxon>
        <taxon>Agaricomycotina</taxon>
        <taxon>Agaricomycetes</taxon>
        <taxon>Hymenochaetales</taxon>
        <taxon>Hymenochaetaceae</taxon>
        <taxon>Pyrrhoderma</taxon>
    </lineage>
</organism>
<evidence type="ECO:0000313" key="11">
    <source>
        <dbReference type="EMBL" id="PAV17146.1"/>
    </source>
</evidence>
<reference evidence="11 12" key="1">
    <citation type="journal article" date="2017" name="Mol. Ecol.">
        <title>Comparative and population genomic landscape of Phellinus noxius: A hypervariable fungus causing root rot in trees.</title>
        <authorList>
            <person name="Chung C.L."/>
            <person name="Lee T.J."/>
            <person name="Akiba M."/>
            <person name="Lee H.H."/>
            <person name="Kuo T.H."/>
            <person name="Liu D."/>
            <person name="Ke H.M."/>
            <person name="Yokoi T."/>
            <person name="Roa M.B."/>
            <person name="Lu M.J."/>
            <person name="Chang Y.Y."/>
            <person name="Ann P.J."/>
            <person name="Tsai J.N."/>
            <person name="Chen C.Y."/>
            <person name="Tzean S.S."/>
            <person name="Ota Y."/>
            <person name="Hattori T."/>
            <person name="Sahashi N."/>
            <person name="Liou R.F."/>
            <person name="Kikuchi T."/>
            <person name="Tsai I.J."/>
        </authorList>
    </citation>
    <scope>NUCLEOTIDE SEQUENCE [LARGE SCALE GENOMIC DNA]</scope>
    <source>
        <strain evidence="11 12">FFPRI411160</strain>
    </source>
</reference>
<dbReference type="PROSITE" id="PS00086">
    <property type="entry name" value="CYTOCHROME_P450"/>
    <property type="match status" value="1"/>
</dbReference>
<dbReference type="CDD" id="cd11069">
    <property type="entry name" value="CYP_FUM15-like"/>
    <property type="match status" value="1"/>
</dbReference>
<dbReference type="Proteomes" id="UP000217199">
    <property type="component" value="Unassembled WGS sequence"/>
</dbReference>
<proteinExistence type="inferred from homology"/>
<evidence type="ECO:0000256" key="9">
    <source>
        <dbReference type="PIRSR" id="PIRSR602403-1"/>
    </source>
</evidence>
<dbReference type="Gene3D" id="1.10.630.10">
    <property type="entry name" value="Cytochrome P450"/>
    <property type="match status" value="1"/>
</dbReference>
<dbReference type="GO" id="GO:0005506">
    <property type="term" value="F:iron ion binding"/>
    <property type="evidence" value="ECO:0007669"/>
    <property type="project" value="InterPro"/>
</dbReference>
<name>A0A286UC60_9AGAM</name>
<keyword evidence="12" id="KW-1185">Reference proteome</keyword>
<evidence type="ECO:0000256" key="3">
    <source>
        <dbReference type="ARBA" id="ARBA00010617"/>
    </source>
</evidence>
<evidence type="ECO:0000256" key="6">
    <source>
        <dbReference type="ARBA" id="ARBA00023002"/>
    </source>
</evidence>
<dbReference type="PRINTS" id="PR00465">
    <property type="entry name" value="EP450IV"/>
</dbReference>
<dbReference type="OrthoDB" id="1470350at2759"/>
<keyword evidence="8 10" id="KW-0503">Monooxygenase</keyword>
<evidence type="ECO:0000256" key="5">
    <source>
        <dbReference type="ARBA" id="ARBA00022723"/>
    </source>
</evidence>
<dbReference type="InterPro" id="IPR002403">
    <property type="entry name" value="Cyt_P450_E_grp-IV"/>
</dbReference>
<dbReference type="GO" id="GO:0020037">
    <property type="term" value="F:heme binding"/>
    <property type="evidence" value="ECO:0007669"/>
    <property type="project" value="InterPro"/>
</dbReference>
<dbReference type="InParanoid" id="A0A286UC60"/>
<keyword evidence="7 9" id="KW-0408">Iron</keyword>
<dbReference type="EMBL" id="NBII01000007">
    <property type="protein sequence ID" value="PAV17146.1"/>
    <property type="molecule type" value="Genomic_DNA"/>
</dbReference>
<dbReference type="SUPFAM" id="SSF48264">
    <property type="entry name" value="Cytochrome P450"/>
    <property type="match status" value="1"/>
</dbReference>